<evidence type="ECO:0000259" key="1">
    <source>
        <dbReference type="Pfam" id="PF01471"/>
    </source>
</evidence>
<dbReference type="InterPro" id="IPR002477">
    <property type="entry name" value="Peptidoglycan-bd-like"/>
</dbReference>
<evidence type="ECO:0000313" key="2">
    <source>
        <dbReference type="EMBL" id="NIH56678.1"/>
    </source>
</evidence>
<evidence type="ECO:0000313" key="3">
    <source>
        <dbReference type="Proteomes" id="UP000749311"/>
    </source>
</evidence>
<feature type="domain" description="Peptidoglycan binding-like" evidence="1">
    <location>
        <begin position="66"/>
        <end position="113"/>
    </location>
</feature>
<organism evidence="2 3">
    <name type="scientific">Brooklawnia cerclae</name>
    <dbReference type="NCBI Taxonomy" id="349934"/>
    <lineage>
        <taxon>Bacteria</taxon>
        <taxon>Bacillati</taxon>
        <taxon>Actinomycetota</taxon>
        <taxon>Actinomycetes</taxon>
        <taxon>Propionibacteriales</taxon>
        <taxon>Propionibacteriaceae</taxon>
        <taxon>Brooklawnia</taxon>
    </lineage>
</organism>
<name>A0ABX0SH78_9ACTN</name>
<keyword evidence="3" id="KW-1185">Reference proteome</keyword>
<dbReference type="Gene3D" id="1.10.101.10">
    <property type="entry name" value="PGBD-like superfamily/PGBD"/>
    <property type="match status" value="1"/>
</dbReference>
<accession>A0ABX0SH78</accession>
<dbReference type="Pfam" id="PF01471">
    <property type="entry name" value="PG_binding_1"/>
    <property type="match status" value="1"/>
</dbReference>
<dbReference type="SUPFAM" id="SSF47090">
    <property type="entry name" value="PGBD-like"/>
    <property type="match status" value="1"/>
</dbReference>
<dbReference type="InterPro" id="IPR036365">
    <property type="entry name" value="PGBD-like_sf"/>
</dbReference>
<proteinExistence type="predicted"/>
<sequence length="298" mass="30450">MTLNASAEWEATSSVANRAIGTVTSVDVRSGAVVAQGQKLYSVDLRPVHVAQGTTPMHRDLQLGASGPDVAQLQQMLITVGFEPGDVDGVFDVGTVGAVRSWQSREGIEPSGAVALGDIVFVPELPIRIRIDPDTVYTGAILSGGERAITGLGAPRFTIALDDRQAELVPSDAAVVVQGPSEPWGAVIERVERDENGAAVATLGTGDSAPVCGDECAEAVGTSGTTLFSSQITLVPHTSGLTVPAAAVSTDASGVAVVVGDDGAKHSVTVVASAQGMSVVEGVPEGMRVRVPFTEREG</sequence>
<protein>
    <submittedName>
        <fullName evidence="2">Peptidoglycan hydrolase-like protein with peptidoglycan-binding domain</fullName>
    </submittedName>
</protein>
<dbReference type="EMBL" id="JAAMOZ010000001">
    <property type="protein sequence ID" value="NIH56678.1"/>
    <property type="molecule type" value="Genomic_DNA"/>
</dbReference>
<reference evidence="2 3" key="1">
    <citation type="submission" date="2020-02" db="EMBL/GenBank/DDBJ databases">
        <title>Sequencing the genomes of 1000 actinobacteria strains.</title>
        <authorList>
            <person name="Klenk H.-P."/>
        </authorList>
    </citation>
    <scope>NUCLEOTIDE SEQUENCE [LARGE SCALE GENOMIC DNA]</scope>
    <source>
        <strain evidence="2 3">DSM 19609</strain>
    </source>
</reference>
<comment type="caution">
    <text evidence="2">The sequence shown here is derived from an EMBL/GenBank/DDBJ whole genome shotgun (WGS) entry which is preliminary data.</text>
</comment>
<dbReference type="InterPro" id="IPR036366">
    <property type="entry name" value="PGBDSf"/>
</dbReference>
<dbReference type="RefSeq" id="WP_167165806.1">
    <property type="nucleotide sequence ID" value="NZ_BAAAOO010000015.1"/>
</dbReference>
<gene>
    <name evidence="2" type="ORF">FB473_001323</name>
</gene>
<dbReference type="Proteomes" id="UP000749311">
    <property type="component" value="Unassembled WGS sequence"/>
</dbReference>